<keyword evidence="1" id="KW-1133">Transmembrane helix</keyword>
<dbReference type="AlphaFoldDB" id="A0A2A2H225"/>
<evidence type="ECO:0000313" key="3">
    <source>
        <dbReference type="Proteomes" id="UP000217784"/>
    </source>
</evidence>
<evidence type="ECO:0000256" key="1">
    <source>
        <dbReference type="SAM" id="Phobius"/>
    </source>
</evidence>
<keyword evidence="1" id="KW-0812">Transmembrane</keyword>
<feature type="transmembrane region" description="Helical" evidence="1">
    <location>
        <begin position="183"/>
        <end position="203"/>
    </location>
</feature>
<name>A0A2A2H225_METBR</name>
<comment type="caution">
    <text evidence="2">The sequence shown here is derived from an EMBL/GenBank/DDBJ whole genome shotgun (WGS) entry which is preliminary data.</text>
</comment>
<feature type="transmembrane region" description="Helical" evidence="1">
    <location>
        <begin position="134"/>
        <end position="163"/>
    </location>
</feature>
<sequence>MSISISNNKSLSKYNIFRGVFKRNKKILTVSVIIFAASFFIGVLAGYFLPDGVGYFLTVLSNTISSAVDISTASIFMHNVRTAFMIYAGGIIGIVTAGLLSLNGFILGAFLGYFMGGGAINHNSVSPLVFVSYIVPHGIFEIPALIIASAAGFRLTTIIADLINSLRGKPYVNNDYMKFKDSIALLLIAVTLFAVAAVIEANFTGTIGNYITGLNFH</sequence>
<feature type="transmembrane region" description="Helical" evidence="1">
    <location>
        <begin position="27"/>
        <end position="49"/>
    </location>
</feature>
<reference evidence="2 3" key="1">
    <citation type="journal article" date="2017" name="BMC Genomics">
        <title>Genomic analysis of methanogenic archaea reveals a shift towards energy conservation.</title>
        <authorList>
            <person name="Gilmore S.P."/>
            <person name="Henske J.K."/>
            <person name="Sexton J.A."/>
            <person name="Solomon K.V."/>
            <person name="Seppala S."/>
            <person name="Yoo J.I."/>
            <person name="Huyett L.M."/>
            <person name="Pressman A."/>
            <person name="Cogan J.Z."/>
            <person name="Kivenson V."/>
            <person name="Peng X."/>
            <person name="Tan Y."/>
            <person name="Valentine D.L."/>
            <person name="O'Malley M.A."/>
        </authorList>
    </citation>
    <scope>NUCLEOTIDE SEQUENCE [LARGE SCALE GENOMIC DNA]</scope>
    <source>
        <strain evidence="2 3">M.o.H.</strain>
    </source>
</reference>
<evidence type="ECO:0008006" key="4">
    <source>
        <dbReference type="Google" id="ProtNLM"/>
    </source>
</evidence>
<dbReference type="RefSeq" id="WP_069583251.1">
    <property type="nucleotide sequence ID" value="NZ_LMVM01000038.1"/>
</dbReference>
<dbReference type="EMBL" id="LMVM01000038">
    <property type="protein sequence ID" value="PAV03380.1"/>
    <property type="molecule type" value="Genomic_DNA"/>
</dbReference>
<accession>A0A2A2H225</accession>
<protein>
    <recommendedName>
        <fullName evidence="4">Stage II sporulation protein M</fullName>
    </recommendedName>
</protein>
<dbReference type="PANTHER" id="PTHR35337:SF1">
    <property type="entry name" value="SLR1478 PROTEIN"/>
    <property type="match status" value="1"/>
</dbReference>
<feature type="transmembrane region" description="Helical" evidence="1">
    <location>
        <begin position="55"/>
        <end position="77"/>
    </location>
</feature>
<dbReference type="Proteomes" id="UP000217784">
    <property type="component" value="Unassembled WGS sequence"/>
</dbReference>
<dbReference type="OrthoDB" id="86288at2157"/>
<evidence type="ECO:0000313" key="2">
    <source>
        <dbReference type="EMBL" id="PAV03380.1"/>
    </source>
</evidence>
<gene>
    <name evidence="2" type="ORF">ASJ80_00025</name>
</gene>
<feature type="transmembrane region" description="Helical" evidence="1">
    <location>
        <begin position="84"/>
        <end position="114"/>
    </location>
</feature>
<proteinExistence type="predicted"/>
<keyword evidence="3" id="KW-1185">Reference proteome</keyword>
<organism evidence="2 3">
    <name type="scientific">Methanobacterium bryantii</name>
    <dbReference type="NCBI Taxonomy" id="2161"/>
    <lineage>
        <taxon>Archaea</taxon>
        <taxon>Methanobacteriati</taxon>
        <taxon>Methanobacteriota</taxon>
        <taxon>Methanomada group</taxon>
        <taxon>Methanobacteria</taxon>
        <taxon>Methanobacteriales</taxon>
        <taxon>Methanobacteriaceae</taxon>
        <taxon>Methanobacterium</taxon>
    </lineage>
</organism>
<dbReference type="PANTHER" id="PTHR35337">
    <property type="entry name" value="SLR1478 PROTEIN"/>
    <property type="match status" value="1"/>
</dbReference>
<dbReference type="InterPro" id="IPR002798">
    <property type="entry name" value="SpoIIM-like"/>
</dbReference>
<keyword evidence="1" id="KW-0472">Membrane</keyword>
<dbReference type="Pfam" id="PF01944">
    <property type="entry name" value="SpoIIM"/>
    <property type="match status" value="1"/>
</dbReference>